<organism evidence="2 3">
    <name type="scientific">Aphis glycines</name>
    <name type="common">Soybean aphid</name>
    <dbReference type="NCBI Taxonomy" id="307491"/>
    <lineage>
        <taxon>Eukaryota</taxon>
        <taxon>Metazoa</taxon>
        <taxon>Ecdysozoa</taxon>
        <taxon>Arthropoda</taxon>
        <taxon>Hexapoda</taxon>
        <taxon>Insecta</taxon>
        <taxon>Pterygota</taxon>
        <taxon>Neoptera</taxon>
        <taxon>Paraneoptera</taxon>
        <taxon>Hemiptera</taxon>
        <taxon>Sternorrhyncha</taxon>
        <taxon>Aphidomorpha</taxon>
        <taxon>Aphidoidea</taxon>
        <taxon>Aphididae</taxon>
        <taxon>Aphidini</taxon>
        <taxon>Aphis</taxon>
        <taxon>Aphis</taxon>
    </lineage>
</organism>
<feature type="compositionally biased region" description="Basic and acidic residues" evidence="1">
    <location>
        <begin position="307"/>
        <end position="327"/>
    </location>
</feature>
<proteinExistence type="predicted"/>
<dbReference type="EMBL" id="VYZN01000064">
    <property type="protein sequence ID" value="KAE9525054.1"/>
    <property type="molecule type" value="Genomic_DNA"/>
</dbReference>
<protein>
    <submittedName>
        <fullName evidence="2">Uncharacterized protein</fullName>
    </submittedName>
</protein>
<accession>A0A6G0T4D4</accession>
<gene>
    <name evidence="2" type="ORF">AGLY_014468</name>
</gene>
<evidence type="ECO:0000313" key="2">
    <source>
        <dbReference type="EMBL" id="KAE9525054.1"/>
    </source>
</evidence>
<comment type="caution">
    <text evidence="2">The sequence shown here is derived from an EMBL/GenBank/DDBJ whole genome shotgun (WGS) entry which is preliminary data.</text>
</comment>
<evidence type="ECO:0000313" key="3">
    <source>
        <dbReference type="Proteomes" id="UP000475862"/>
    </source>
</evidence>
<feature type="compositionally biased region" description="Polar residues" evidence="1">
    <location>
        <begin position="240"/>
        <end position="255"/>
    </location>
</feature>
<dbReference type="Proteomes" id="UP000475862">
    <property type="component" value="Unassembled WGS sequence"/>
</dbReference>
<feature type="region of interest" description="Disordered" evidence="1">
    <location>
        <begin position="240"/>
        <end position="269"/>
    </location>
</feature>
<dbReference type="AlphaFoldDB" id="A0A6G0T4D4"/>
<name>A0A6G0T4D4_APHGL</name>
<evidence type="ECO:0000256" key="1">
    <source>
        <dbReference type="SAM" id="MobiDB-lite"/>
    </source>
</evidence>
<sequence length="333" mass="37376">MLTSILQLTVLQFIIRLLLKTRCVTLVYLTLITRLYNPIFELYVLAASLKLNLKLILTVDTLVTKVQCENIDESIDTTRNKVLKYCSLYSYFSYIEKIYDVIKLKKDMEQQICIYKNLFSITSLNTTCLNLLIVNYESSLHVDRHTATGSHSIGICYTPSIFFNSSKFSSTVIWRGSNDELWAPGVTNMIDGSHVAVNITLSLCRCTNTHHHIQIVTLTITNTHKRSCYLLKCSGIPSTSDGLSTTVNGRNSTGTEHPGHTGEEQDGRSELCHEADVDVVADTAAAPHNPRVVRRSLWSPLAVHSRAAADERDTRRSDDAADHDRRSAVVQRL</sequence>
<reference evidence="2 3" key="1">
    <citation type="submission" date="2019-08" db="EMBL/GenBank/DDBJ databases">
        <title>The genome of the soybean aphid Biotype 1, its phylome, world population structure and adaptation to the North American continent.</title>
        <authorList>
            <person name="Giordano R."/>
            <person name="Donthu R.K."/>
            <person name="Hernandez A.G."/>
            <person name="Wright C.L."/>
            <person name="Zimin A.V."/>
        </authorList>
    </citation>
    <scope>NUCLEOTIDE SEQUENCE [LARGE SCALE GENOMIC DNA]</scope>
    <source>
        <tissue evidence="2">Whole aphids</tissue>
    </source>
</reference>
<feature type="compositionally biased region" description="Basic and acidic residues" evidence="1">
    <location>
        <begin position="257"/>
        <end position="269"/>
    </location>
</feature>
<feature type="region of interest" description="Disordered" evidence="1">
    <location>
        <begin position="302"/>
        <end position="333"/>
    </location>
</feature>
<keyword evidence="3" id="KW-1185">Reference proteome</keyword>